<reference evidence="2 3" key="1">
    <citation type="submission" date="2024-04" db="EMBL/GenBank/DDBJ databases">
        <title>Phyllosticta paracitricarpa is synonymous to the EU quarantine fungus P. citricarpa based on phylogenomic analyses.</title>
        <authorList>
            <consortium name="Lawrence Berkeley National Laboratory"/>
            <person name="Van Ingen-Buijs V.A."/>
            <person name="Van Westerhoven A.C."/>
            <person name="Haridas S."/>
            <person name="Skiadas P."/>
            <person name="Martin F."/>
            <person name="Groenewald J.Z."/>
            <person name="Crous P.W."/>
            <person name="Seidl M.F."/>
        </authorList>
    </citation>
    <scope>NUCLEOTIDE SEQUENCE [LARGE SCALE GENOMIC DNA]</scope>
    <source>
        <strain evidence="2 3">CBS 123374</strain>
    </source>
</reference>
<comment type="caution">
    <text evidence="2">The sequence shown here is derived from an EMBL/GenBank/DDBJ whole genome shotgun (WGS) entry which is preliminary data.</text>
</comment>
<feature type="compositionally biased region" description="Low complexity" evidence="1">
    <location>
        <begin position="181"/>
        <end position="194"/>
    </location>
</feature>
<feature type="region of interest" description="Disordered" evidence="1">
    <location>
        <begin position="1"/>
        <end position="24"/>
    </location>
</feature>
<name>A0ABR1YC78_9PEZI</name>
<feature type="compositionally biased region" description="Basic and acidic residues" evidence="1">
    <location>
        <begin position="613"/>
        <end position="627"/>
    </location>
</feature>
<proteinExistence type="predicted"/>
<feature type="compositionally biased region" description="Low complexity" evidence="1">
    <location>
        <begin position="148"/>
        <end position="172"/>
    </location>
</feature>
<feature type="compositionally biased region" description="Low complexity" evidence="1">
    <location>
        <begin position="722"/>
        <end position="731"/>
    </location>
</feature>
<feature type="compositionally biased region" description="Polar residues" evidence="1">
    <location>
        <begin position="732"/>
        <end position="744"/>
    </location>
</feature>
<feature type="compositionally biased region" description="Low complexity" evidence="1">
    <location>
        <begin position="800"/>
        <end position="811"/>
    </location>
</feature>
<feature type="compositionally biased region" description="Low complexity" evidence="1">
    <location>
        <begin position="479"/>
        <end position="490"/>
    </location>
</feature>
<feature type="compositionally biased region" description="Basic and acidic residues" evidence="1">
    <location>
        <begin position="120"/>
        <end position="138"/>
    </location>
</feature>
<evidence type="ECO:0000313" key="2">
    <source>
        <dbReference type="EMBL" id="KAK8224596.1"/>
    </source>
</evidence>
<feature type="region of interest" description="Disordered" evidence="1">
    <location>
        <begin position="119"/>
        <end position="204"/>
    </location>
</feature>
<sequence length="851" mass="89162">MTPLYASSPTSINSNASANAASPISLDPSDPQITLWTRLWPCTRSQAISRIAATQQIMMLRSSDKAAAKDRKWDQVKHTWERQGIGRLEWEHLEMVGGFGGHDDVEGLKERGLGLSVRGAGREDDCCQGHEKDHDGVGSRRRGAGDVSPISPSTSTSTSTSGSTNASPTTVISPPPPLPSSPSSLQSQNSPSTSFRHSNQSSTAADEEIFQATLSIVDAHGVDRGAAVARAVWIVLRDHLECVRLGAECAVACLVCRLIRAKFERIREEFGGYAGHEGRRGRGEGAERDWSTAANASNMESLAHSNEEYVIGNGISAADASAAQSRQLGVELHPGPHELDASETCSKRSTIDDASILSRAALVAAAEQSTGNISSTSTRAVVFAPPRCVNITSGYQSYQYQPAPPSRAIVFDPSLQAPGHGARTRVGRGVTVSARSRSEPCLSNHPIYGHGRGDAPLYGTSPAHSPSPSPSSRGHVNVSACSSSSSTATGAGNGGSTNNKKSPLRALARFVGDKSKQLLPATLPVSISLPRPFPRSAPVSPMSPPPPPPHPIPANNMAPSARGATFRRRSSFALPFSPRPDGRFASFSPLCSPRTVEAATAPDMLLRDQLLERGRQGDRDGQGERARAWSGVLGSSSAARRWARRSAGRLVGGGGGAGGGGEGSTRKKSWRSAGDDANASAEKDGEGFWGKAGLDAGGGKDKQEAQRRHQHHRSWPRRRRSGSASGSSQFSPTATTSSNLSPSSAVPAGFDFGLDASTAPCPSPSPAPYTHHPPPVATASASATYPQSHPRNPPPTPHIAPVSPSAFSPASTDPPRLSLCLSLAPLPDPSLQTAADAQGVVMPPLPPSRMM</sequence>
<feature type="compositionally biased region" description="Pro residues" evidence="1">
    <location>
        <begin position="761"/>
        <end position="776"/>
    </location>
</feature>
<feature type="compositionally biased region" description="Gly residues" evidence="1">
    <location>
        <begin position="650"/>
        <end position="663"/>
    </location>
</feature>
<feature type="region of interest" description="Disordered" evidence="1">
    <location>
        <begin position="613"/>
        <end position="817"/>
    </location>
</feature>
<protein>
    <submittedName>
        <fullName evidence="2">Uncharacterized protein</fullName>
    </submittedName>
</protein>
<gene>
    <name evidence="2" type="ORF">HDK90DRAFT_514769</name>
</gene>
<feature type="compositionally biased region" description="Polar residues" evidence="1">
    <location>
        <begin position="195"/>
        <end position="204"/>
    </location>
</feature>
<evidence type="ECO:0000313" key="3">
    <source>
        <dbReference type="Proteomes" id="UP001492380"/>
    </source>
</evidence>
<feature type="compositionally biased region" description="Basic residues" evidence="1">
    <location>
        <begin position="708"/>
        <end position="721"/>
    </location>
</feature>
<accession>A0ABR1YC78</accession>
<feature type="compositionally biased region" description="Low complexity" evidence="1">
    <location>
        <begin position="461"/>
        <end position="472"/>
    </location>
</feature>
<organism evidence="2 3">
    <name type="scientific">Phyllosticta capitalensis</name>
    <dbReference type="NCBI Taxonomy" id="121624"/>
    <lineage>
        <taxon>Eukaryota</taxon>
        <taxon>Fungi</taxon>
        <taxon>Dikarya</taxon>
        <taxon>Ascomycota</taxon>
        <taxon>Pezizomycotina</taxon>
        <taxon>Dothideomycetes</taxon>
        <taxon>Dothideomycetes incertae sedis</taxon>
        <taxon>Botryosphaeriales</taxon>
        <taxon>Phyllostictaceae</taxon>
        <taxon>Phyllosticta</taxon>
    </lineage>
</organism>
<dbReference type="Proteomes" id="UP001492380">
    <property type="component" value="Unassembled WGS sequence"/>
</dbReference>
<keyword evidence="3" id="KW-1185">Reference proteome</keyword>
<feature type="region of interest" description="Disordered" evidence="1">
    <location>
        <begin position="416"/>
        <end position="501"/>
    </location>
</feature>
<evidence type="ECO:0000256" key="1">
    <source>
        <dbReference type="SAM" id="MobiDB-lite"/>
    </source>
</evidence>
<feature type="compositionally biased region" description="Basic and acidic residues" evidence="1">
    <location>
        <begin position="698"/>
        <end position="707"/>
    </location>
</feature>
<dbReference type="EMBL" id="JBBWRZ010000012">
    <property type="protein sequence ID" value="KAK8224596.1"/>
    <property type="molecule type" value="Genomic_DNA"/>
</dbReference>